<dbReference type="Pfam" id="PF01548">
    <property type="entry name" value="DEDD_Tnp_IS110"/>
    <property type="match status" value="1"/>
</dbReference>
<organism evidence="4 5">
    <name type="scientific">Orenia metallireducens</name>
    <dbReference type="NCBI Taxonomy" id="1413210"/>
    <lineage>
        <taxon>Bacteria</taxon>
        <taxon>Bacillati</taxon>
        <taxon>Bacillota</taxon>
        <taxon>Clostridia</taxon>
        <taxon>Halanaerobiales</taxon>
        <taxon>Halobacteroidaceae</taxon>
        <taxon>Orenia</taxon>
    </lineage>
</organism>
<feature type="coiled-coil region" evidence="1">
    <location>
        <begin position="127"/>
        <end position="154"/>
    </location>
</feature>
<dbReference type="RefSeq" id="WP_068718582.1">
    <property type="nucleotide sequence ID" value="NZ_LWDV01000009.1"/>
</dbReference>
<sequence length="402" mass="45558">MDQPILSIDVSKSNSYATAFLAYGQVFTSPISFANTSEGIVTAFKLLKNLKKASGKQPRVVLEATGNFSKPLKYSFMKGGYEVIELNPIQTHKAKKRNIRKIKTDPIDTHRIAQVYYLNNFKSQANIPEETAELKNLTRQYESFNELYRETQLKFMSIVDLIFPQYNQVFAKLCSITSLEVLATFPTPEAILTADVNQLKSILKISNHNQKWIDNKVEELMAAAKESLSYKVAQSSSIRVLKHYIELLLTQRAILKDLKTEITKYAKLSYAFPLLLSIPGVGKLTAASIIGEIGNIYRFPTTKQLVAYAGLDPSIYQSGRFKATNNKISKRGSTYLRKSLYQATTAAVRKVKGRPNNQLLYDYYTQKREQGKPYKVAVIATANKLLRTIYGVWKNNKIFKIK</sequence>
<dbReference type="AlphaFoldDB" id="A0A1C0A8Q2"/>
<reference evidence="5" key="1">
    <citation type="submission" date="2016-07" db="EMBL/GenBank/DDBJ databases">
        <authorList>
            <person name="Florea S."/>
            <person name="Webb J.S."/>
            <person name="Jaromczyk J."/>
            <person name="Schardl C.L."/>
        </authorList>
    </citation>
    <scope>NUCLEOTIDE SEQUENCE [LARGE SCALE GENOMIC DNA]</scope>
    <source>
        <strain evidence="5">Z6</strain>
    </source>
</reference>
<feature type="domain" description="Transposase IS116/IS110/IS902 C-terminal" evidence="3">
    <location>
        <begin position="274"/>
        <end position="350"/>
    </location>
</feature>
<dbReference type="NCBIfam" id="NF033542">
    <property type="entry name" value="transpos_IS110"/>
    <property type="match status" value="1"/>
</dbReference>
<evidence type="ECO:0000259" key="3">
    <source>
        <dbReference type="Pfam" id="PF02371"/>
    </source>
</evidence>
<dbReference type="GO" id="GO:0004803">
    <property type="term" value="F:transposase activity"/>
    <property type="evidence" value="ECO:0007669"/>
    <property type="project" value="InterPro"/>
</dbReference>
<dbReference type="Pfam" id="PF02371">
    <property type="entry name" value="Transposase_20"/>
    <property type="match status" value="1"/>
</dbReference>
<keyword evidence="1" id="KW-0175">Coiled coil</keyword>
<dbReference type="InterPro" id="IPR002525">
    <property type="entry name" value="Transp_IS110-like_N"/>
</dbReference>
<reference evidence="4 5" key="2">
    <citation type="submission" date="2016-08" db="EMBL/GenBank/DDBJ databases">
        <title>Orenia metallireducens sp. nov. strain Z6, a Novel Metal-reducing Firmicute from the Deep Subsurface.</title>
        <authorList>
            <person name="Maxim B.I."/>
            <person name="Kenneth K."/>
            <person name="Flynn T.M."/>
            <person name="Oloughlin E.J."/>
            <person name="Locke R.A."/>
            <person name="Weber J.R."/>
            <person name="Egan S.M."/>
            <person name="Mackie R.I."/>
            <person name="Cann I.K."/>
        </authorList>
    </citation>
    <scope>NUCLEOTIDE SEQUENCE [LARGE SCALE GENOMIC DNA]</scope>
    <source>
        <strain evidence="4 5">Z6</strain>
    </source>
</reference>
<comment type="caution">
    <text evidence="4">The sequence shown here is derived from an EMBL/GenBank/DDBJ whole genome shotgun (WGS) entry which is preliminary data.</text>
</comment>
<evidence type="ECO:0000313" key="4">
    <source>
        <dbReference type="EMBL" id="OCL26594.1"/>
    </source>
</evidence>
<name>A0A1C0A8Q2_9FIRM</name>
<dbReference type="OrthoDB" id="9811278at2"/>
<protein>
    <submittedName>
        <fullName evidence="4">Transposase</fullName>
    </submittedName>
</protein>
<evidence type="ECO:0000313" key="5">
    <source>
        <dbReference type="Proteomes" id="UP000093514"/>
    </source>
</evidence>
<dbReference type="PANTHER" id="PTHR33055:SF15">
    <property type="entry name" value="TRANSPOSASE-RELATED"/>
    <property type="match status" value="1"/>
</dbReference>
<dbReference type="PANTHER" id="PTHR33055">
    <property type="entry name" value="TRANSPOSASE FOR INSERTION SEQUENCE ELEMENT IS1111A"/>
    <property type="match status" value="1"/>
</dbReference>
<dbReference type="Proteomes" id="UP000093514">
    <property type="component" value="Unassembled WGS sequence"/>
</dbReference>
<dbReference type="InterPro" id="IPR003346">
    <property type="entry name" value="Transposase_20"/>
</dbReference>
<evidence type="ECO:0000259" key="2">
    <source>
        <dbReference type="Pfam" id="PF01548"/>
    </source>
</evidence>
<proteinExistence type="predicted"/>
<gene>
    <name evidence="4" type="ORF">U472_11455</name>
</gene>
<accession>A0A1C0A8Q2</accession>
<dbReference type="GO" id="GO:0006313">
    <property type="term" value="P:DNA transposition"/>
    <property type="evidence" value="ECO:0007669"/>
    <property type="project" value="InterPro"/>
</dbReference>
<evidence type="ECO:0000256" key="1">
    <source>
        <dbReference type="SAM" id="Coils"/>
    </source>
</evidence>
<feature type="domain" description="Transposase IS110-like N-terminal" evidence="2">
    <location>
        <begin position="8"/>
        <end position="164"/>
    </location>
</feature>
<dbReference type="GO" id="GO:0003677">
    <property type="term" value="F:DNA binding"/>
    <property type="evidence" value="ECO:0007669"/>
    <property type="project" value="InterPro"/>
</dbReference>
<dbReference type="InterPro" id="IPR047650">
    <property type="entry name" value="Transpos_IS110"/>
</dbReference>
<keyword evidence="5" id="KW-1185">Reference proteome</keyword>
<dbReference type="EMBL" id="LWDV01000009">
    <property type="protein sequence ID" value="OCL26594.1"/>
    <property type="molecule type" value="Genomic_DNA"/>
</dbReference>